<dbReference type="EMBL" id="BMPI01000032">
    <property type="protein sequence ID" value="GGM49727.1"/>
    <property type="molecule type" value="Genomic_DNA"/>
</dbReference>
<dbReference type="Proteomes" id="UP000642070">
    <property type="component" value="Unassembled WGS sequence"/>
</dbReference>
<dbReference type="Gene3D" id="3.20.20.30">
    <property type="entry name" value="Luciferase-like domain"/>
    <property type="match status" value="1"/>
</dbReference>
<evidence type="ECO:0000256" key="4">
    <source>
        <dbReference type="ARBA" id="ARBA00023033"/>
    </source>
</evidence>
<dbReference type="GO" id="GO:0046306">
    <property type="term" value="P:alkanesulfonate catabolic process"/>
    <property type="evidence" value="ECO:0007669"/>
    <property type="project" value="TreeGrafter"/>
</dbReference>
<sequence length="324" mass="35834">MAEPFGASSSSIVSAPERPGVPVVPMVYRSSFLRMSSGYPVGRRVRHWIVDFGVGYFPTHNAMLPGPLAALVEERGQTALFFAEHTHIPASRDTPYERGELPQRYWHTLDLFVALTAAAAATRTLRVGSGICLVIERDPIITAKEVASVDVLSGGRFEFGVGAGWNREEMRNHGTDPRLRMAVMRERIEAMRAIWRDDEATYHGKHVSFDRIWSWPKPVQRPHPPILVGGTGPTVLDRVLAFGDAWFPNYSPDMFPRVTQLRARAERPIDVQVLSAPADPAVLQQLHDAGVTRASHWLPSGPRSTVERALDGWEAAIATFAGEG</sequence>
<keyword evidence="7" id="KW-1185">Reference proteome</keyword>
<evidence type="ECO:0000259" key="5">
    <source>
        <dbReference type="Pfam" id="PF00296"/>
    </source>
</evidence>
<evidence type="ECO:0000256" key="1">
    <source>
        <dbReference type="ARBA" id="ARBA00022630"/>
    </source>
</evidence>
<evidence type="ECO:0000256" key="2">
    <source>
        <dbReference type="ARBA" id="ARBA00022643"/>
    </source>
</evidence>
<dbReference type="PANTHER" id="PTHR42847:SF4">
    <property type="entry name" value="ALKANESULFONATE MONOOXYGENASE-RELATED"/>
    <property type="match status" value="1"/>
</dbReference>
<dbReference type="NCBIfam" id="TIGR03619">
    <property type="entry name" value="F420_Rv2161c"/>
    <property type="match status" value="1"/>
</dbReference>
<dbReference type="InterPro" id="IPR050172">
    <property type="entry name" value="SsuD_RutA_monooxygenase"/>
</dbReference>
<accession>A0A917X0S0</accession>
<organism evidence="6 7">
    <name type="scientific">Dactylosporangium sucinum</name>
    <dbReference type="NCBI Taxonomy" id="1424081"/>
    <lineage>
        <taxon>Bacteria</taxon>
        <taxon>Bacillati</taxon>
        <taxon>Actinomycetota</taxon>
        <taxon>Actinomycetes</taxon>
        <taxon>Micromonosporales</taxon>
        <taxon>Micromonosporaceae</taxon>
        <taxon>Dactylosporangium</taxon>
    </lineage>
</organism>
<evidence type="ECO:0000313" key="7">
    <source>
        <dbReference type="Proteomes" id="UP000642070"/>
    </source>
</evidence>
<keyword evidence="3" id="KW-0560">Oxidoreductase</keyword>
<dbReference type="InterPro" id="IPR011251">
    <property type="entry name" value="Luciferase-like_dom"/>
</dbReference>
<protein>
    <submittedName>
        <fullName evidence="6">LLM class F420-dependent oxidoreductase</fullName>
    </submittedName>
</protein>
<dbReference type="Pfam" id="PF00296">
    <property type="entry name" value="Bac_luciferase"/>
    <property type="match status" value="1"/>
</dbReference>
<feature type="domain" description="Luciferase-like" evidence="5">
    <location>
        <begin position="68"/>
        <end position="271"/>
    </location>
</feature>
<dbReference type="AlphaFoldDB" id="A0A917X0S0"/>
<name>A0A917X0S0_9ACTN</name>
<comment type="caution">
    <text evidence="6">The sequence shown here is derived from an EMBL/GenBank/DDBJ whole genome shotgun (WGS) entry which is preliminary data.</text>
</comment>
<keyword evidence="1" id="KW-0285">Flavoprotein</keyword>
<evidence type="ECO:0000313" key="6">
    <source>
        <dbReference type="EMBL" id="GGM49727.1"/>
    </source>
</evidence>
<dbReference type="InterPro" id="IPR019921">
    <property type="entry name" value="Lucif-like_OxRdtase_Rv2161c"/>
</dbReference>
<reference evidence="6" key="2">
    <citation type="submission" date="2020-09" db="EMBL/GenBank/DDBJ databases">
        <authorList>
            <person name="Sun Q."/>
            <person name="Ohkuma M."/>
        </authorList>
    </citation>
    <scope>NUCLEOTIDE SEQUENCE</scope>
    <source>
        <strain evidence="6">JCM 19831</strain>
    </source>
</reference>
<evidence type="ECO:0000256" key="3">
    <source>
        <dbReference type="ARBA" id="ARBA00023002"/>
    </source>
</evidence>
<dbReference type="InterPro" id="IPR036661">
    <property type="entry name" value="Luciferase-like_sf"/>
</dbReference>
<dbReference type="SUPFAM" id="SSF51679">
    <property type="entry name" value="Bacterial luciferase-like"/>
    <property type="match status" value="1"/>
</dbReference>
<dbReference type="GO" id="GO:0008726">
    <property type="term" value="F:alkanesulfonate monooxygenase activity"/>
    <property type="evidence" value="ECO:0007669"/>
    <property type="project" value="TreeGrafter"/>
</dbReference>
<gene>
    <name evidence="6" type="ORF">GCM10007977_059190</name>
</gene>
<proteinExistence type="predicted"/>
<dbReference type="PANTHER" id="PTHR42847">
    <property type="entry name" value="ALKANESULFONATE MONOOXYGENASE"/>
    <property type="match status" value="1"/>
</dbReference>
<reference evidence="6" key="1">
    <citation type="journal article" date="2014" name="Int. J. Syst. Evol. Microbiol.">
        <title>Complete genome sequence of Corynebacterium casei LMG S-19264T (=DSM 44701T), isolated from a smear-ripened cheese.</title>
        <authorList>
            <consortium name="US DOE Joint Genome Institute (JGI-PGF)"/>
            <person name="Walter F."/>
            <person name="Albersmeier A."/>
            <person name="Kalinowski J."/>
            <person name="Ruckert C."/>
        </authorList>
    </citation>
    <scope>NUCLEOTIDE SEQUENCE</scope>
    <source>
        <strain evidence="6">JCM 19831</strain>
    </source>
</reference>
<keyword evidence="2" id="KW-0288">FMN</keyword>
<keyword evidence="4" id="KW-0503">Monooxygenase</keyword>